<dbReference type="GO" id="GO:0006629">
    <property type="term" value="P:lipid metabolic process"/>
    <property type="evidence" value="ECO:0007669"/>
    <property type="project" value="InterPro"/>
</dbReference>
<evidence type="ECO:0000256" key="12">
    <source>
        <dbReference type="SAM" id="Phobius"/>
    </source>
</evidence>
<evidence type="ECO:0000256" key="1">
    <source>
        <dbReference type="ARBA" id="ARBA00004429"/>
    </source>
</evidence>
<dbReference type="CDD" id="cd03512">
    <property type="entry name" value="Alkane-hydroxylase"/>
    <property type="match status" value="1"/>
</dbReference>
<dbReference type="InterPro" id="IPR033885">
    <property type="entry name" value="AlkB/XylM"/>
</dbReference>
<evidence type="ECO:0000256" key="6">
    <source>
        <dbReference type="ARBA" id="ARBA00022723"/>
    </source>
</evidence>
<evidence type="ECO:0000259" key="13">
    <source>
        <dbReference type="Pfam" id="PF00487"/>
    </source>
</evidence>
<feature type="transmembrane region" description="Helical" evidence="12">
    <location>
        <begin position="112"/>
        <end position="134"/>
    </location>
</feature>
<comment type="similarity">
    <text evidence="2">Belongs to the fatty acid desaturase type 1 family. AlkB subfamily.</text>
</comment>
<keyword evidence="6" id="KW-0479">Metal-binding</keyword>
<keyword evidence="11 12" id="KW-0472">Membrane</keyword>
<evidence type="ECO:0000256" key="8">
    <source>
        <dbReference type="ARBA" id="ARBA00023002"/>
    </source>
</evidence>
<accession>A0A6G7VIE4</accession>
<dbReference type="GO" id="GO:0004497">
    <property type="term" value="F:monooxygenase activity"/>
    <property type="evidence" value="ECO:0007669"/>
    <property type="project" value="UniProtKB-KW"/>
</dbReference>
<evidence type="ECO:0000256" key="5">
    <source>
        <dbReference type="ARBA" id="ARBA00022692"/>
    </source>
</evidence>
<dbReference type="PANTHER" id="PTHR38674">
    <property type="entry name" value="ALKANE 1-MONOOXYGENASE 1"/>
    <property type="match status" value="1"/>
</dbReference>
<dbReference type="Proteomes" id="UP000500791">
    <property type="component" value="Chromosome"/>
</dbReference>
<organism evidence="14 15">
    <name type="scientific">Pontivivens nitratireducens</name>
    <dbReference type="NCBI Taxonomy" id="2758038"/>
    <lineage>
        <taxon>Bacteria</taxon>
        <taxon>Pseudomonadati</taxon>
        <taxon>Pseudomonadota</taxon>
        <taxon>Alphaproteobacteria</taxon>
        <taxon>Rhodobacterales</taxon>
        <taxon>Paracoccaceae</taxon>
        <taxon>Pontivivens</taxon>
    </lineage>
</organism>
<feature type="transmembrane region" description="Helical" evidence="12">
    <location>
        <begin position="12"/>
        <end position="34"/>
    </location>
</feature>
<keyword evidence="10 14" id="KW-0503">Monooxygenase</keyword>
<dbReference type="PANTHER" id="PTHR38674:SF1">
    <property type="entry name" value="ALKANE 1-MONOOXYGENASE 1"/>
    <property type="match status" value="1"/>
</dbReference>
<proteinExistence type="inferred from homology"/>
<evidence type="ECO:0000256" key="9">
    <source>
        <dbReference type="ARBA" id="ARBA00023004"/>
    </source>
</evidence>
<dbReference type="KEGG" id="mon:G8E03_02020"/>
<dbReference type="GO" id="GO:0005886">
    <property type="term" value="C:plasma membrane"/>
    <property type="evidence" value="ECO:0007669"/>
    <property type="project" value="UniProtKB-SubCell"/>
</dbReference>
<dbReference type="InterPro" id="IPR005804">
    <property type="entry name" value="FA_desaturase_dom"/>
</dbReference>
<evidence type="ECO:0000256" key="10">
    <source>
        <dbReference type="ARBA" id="ARBA00023033"/>
    </source>
</evidence>
<keyword evidence="15" id="KW-1185">Reference proteome</keyword>
<keyword evidence="8" id="KW-0560">Oxidoreductase</keyword>
<sequence length="381" mass="44033">MHRTLDQRLENPMMPAPALQFWLSLSLFPLIALAGWLGGWWLAAVTLYTLGLITVLDSVLEMDTTNADPTVHEQHLFWHKMVTWVWPPMQFVLVFGALWWGVHGTLSSAESIGLMVVTGIATGAIGINFAHELIHQRTRWEPRMGEFLLTMVLYGHFRSEHILIHHRYVATPRDPVTARYNEGFHRFFPRVLYQQVISAWRAEGAMLARRGLPAHHFRNPMYRYAAASLAFLLLAFVVGSWVGIGLFCVQAIVAIVHLEATNYIEHYGLTRRHLGQGKYEHVKPHHSWNSNHRVSNWFLINLQRHSDHHYKPNRRFPLLQARDESEAPQLPFGYPVMTVLATCPPLFRRVMNPRVRAWRRQFYPDIQDWSAYKAASNPVAT</sequence>
<dbReference type="EMBL" id="CP049811">
    <property type="protein sequence ID" value="QIK39646.1"/>
    <property type="molecule type" value="Genomic_DNA"/>
</dbReference>
<feature type="domain" description="Fatty acid desaturase" evidence="13">
    <location>
        <begin position="115"/>
        <end position="338"/>
    </location>
</feature>
<comment type="subcellular location">
    <subcellularLocation>
        <location evidence="1">Cell inner membrane</location>
        <topology evidence="1">Multi-pass membrane protein</topology>
    </subcellularLocation>
</comment>
<name>A0A6G7VIE4_9RHOB</name>
<evidence type="ECO:0000256" key="2">
    <source>
        <dbReference type="ARBA" id="ARBA00010823"/>
    </source>
</evidence>
<evidence type="ECO:0000313" key="15">
    <source>
        <dbReference type="Proteomes" id="UP000500791"/>
    </source>
</evidence>
<evidence type="ECO:0000256" key="3">
    <source>
        <dbReference type="ARBA" id="ARBA00022475"/>
    </source>
</evidence>
<feature type="transmembrane region" description="Helical" evidence="12">
    <location>
        <begin position="224"/>
        <end position="257"/>
    </location>
</feature>
<evidence type="ECO:0000256" key="7">
    <source>
        <dbReference type="ARBA" id="ARBA00022989"/>
    </source>
</evidence>
<keyword evidence="3" id="KW-1003">Cell membrane</keyword>
<gene>
    <name evidence="14" type="ORF">G8E03_02020</name>
</gene>
<dbReference type="Pfam" id="PF00487">
    <property type="entry name" value="FA_desaturase"/>
    <property type="match status" value="1"/>
</dbReference>
<evidence type="ECO:0000256" key="4">
    <source>
        <dbReference type="ARBA" id="ARBA00022519"/>
    </source>
</evidence>
<dbReference type="AlphaFoldDB" id="A0A6G7VIE4"/>
<protein>
    <submittedName>
        <fullName evidence="14">Alkane 1-monooxygenase</fullName>
    </submittedName>
</protein>
<evidence type="ECO:0000256" key="11">
    <source>
        <dbReference type="ARBA" id="ARBA00023136"/>
    </source>
</evidence>
<keyword evidence="9" id="KW-0408">Iron</keyword>
<keyword evidence="7 12" id="KW-1133">Transmembrane helix</keyword>
<reference evidence="14 15" key="1">
    <citation type="submission" date="2020-03" db="EMBL/GenBank/DDBJ databases">
        <title>Complete genome sequence of Monaibacterium sp. ALG8 with diverse plasmids.</title>
        <authorList>
            <person name="Sun C."/>
        </authorList>
    </citation>
    <scope>NUCLEOTIDE SEQUENCE [LARGE SCALE GENOMIC DNA]</scope>
    <source>
        <strain evidence="14 15">ALG8</strain>
    </source>
</reference>
<keyword evidence="4" id="KW-0997">Cell inner membrane</keyword>
<evidence type="ECO:0000313" key="14">
    <source>
        <dbReference type="EMBL" id="QIK39646.1"/>
    </source>
</evidence>
<keyword evidence="5 12" id="KW-0812">Transmembrane</keyword>
<dbReference type="GO" id="GO:0046872">
    <property type="term" value="F:metal ion binding"/>
    <property type="evidence" value="ECO:0007669"/>
    <property type="project" value="UniProtKB-KW"/>
</dbReference>